<dbReference type="RefSeq" id="WP_184618231.1">
    <property type="nucleotide sequence ID" value="NZ_BOOS01000005.1"/>
</dbReference>
<evidence type="ECO:0000256" key="3">
    <source>
        <dbReference type="ARBA" id="ARBA00023163"/>
    </source>
</evidence>
<dbReference type="Gene3D" id="1.10.357.10">
    <property type="entry name" value="Tetracycline Repressor, domain 2"/>
    <property type="match status" value="1"/>
</dbReference>
<keyword evidence="7" id="KW-1185">Reference proteome</keyword>
<accession>A0A7W8ZCY4</accession>
<protein>
    <submittedName>
        <fullName evidence="6">AcrR family transcriptional regulator</fullName>
    </submittedName>
</protein>
<name>A0A7W8ZCY4_9ACTN</name>
<keyword evidence="1" id="KW-0805">Transcription regulation</keyword>
<dbReference type="Proteomes" id="UP000588112">
    <property type="component" value="Unassembled WGS sequence"/>
</dbReference>
<dbReference type="Pfam" id="PF00440">
    <property type="entry name" value="TetR_N"/>
    <property type="match status" value="1"/>
</dbReference>
<keyword evidence="3" id="KW-0804">Transcription</keyword>
<evidence type="ECO:0000259" key="5">
    <source>
        <dbReference type="PROSITE" id="PS50977"/>
    </source>
</evidence>
<dbReference type="GO" id="GO:0000976">
    <property type="term" value="F:transcription cis-regulatory region binding"/>
    <property type="evidence" value="ECO:0007669"/>
    <property type="project" value="TreeGrafter"/>
</dbReference>
<evidence type="ECO:0000313" key="6">
    <source>
        <dbReference type="EMBL" id="MBB5631743.1"/>
    </source>
</evidence>
<organism evidence="6 7">
    <name type="scientific">Sphaerisporangium krabiense</name>
    <dbReference type="NCBI Taxonomy" id="763782"/>
    <lineage>
        <taxon>Bacteria</taxon>
        <taxon>Bacillati</taxon>
        <taxon>Actinomycetota</taxon>
        <taxon>Actinomycetes</taxon>
        <taxon>Streptosporangiales</taxon>
        <taxon>Streptosporangiaceae</taxon>
        <taxon>Sphaerisporangium</taxon>
    </lineage>
</organism>
<evidence type="ECO:0000256" key="1">
    <source>
        <dbReference type="ARBA" id="ARBA00023015"/>
    </source>
</evidence>
<evidence type="ECO:0000256" key="4">
    <source>
        <dbReference type="PROSITE-ProRule" id="PRU00335"/>
    </source>
</evidence>
<evidence type="ECO:0000256" key="2">
    <source>
        <dbReference type="ARBA" id="ARBA00023125"/>
    </source>
</evidence>
<reference evidence="6 7" key="1">
    <citation type="submission" date="2020-08" db="EMBL/GenBank/DDBJ databases">
        <title>Sequencing the genomes of 1000 actinobacteria strains.</title>
        <authorList>
            <person name="Klenk H.-P."/>
        </authorList>
    </citation>
    <scope>NUCLEOTIDE SEQUENCE [LARGE SCALE GENOMIC DNA]</scope>
    <source>
        <strain evidence="6 7">DSM 45790</strain>
    </source>
</reference>
<dbReference type="AlphaFoldDB" id="A0A7W8ZCY4"/>
<dbReference type="SUPFAM" id="SSF46689">
    <property type="entry name" value="Homeodomain-like"/>
    <property type="match status" value="1"/>
</dbReference>
<dbReference type="PANTHER" id="PTHR30055">
    <property type="entry name" value="HTH-TYPE TRANSCRIPTIONAL REGULATOR RUTR"/>
    <property type="match status" value="1"/>
</dbReference>
<comment type="caution">
    <text evidence="6">The sequence shown here is derived from an EMBL/GenBank/DDBJ whole genome shotgun (WGS) entry which is preliminary data.</text>
</comment>
<dbReference type="GO" id="GO:0003700">
    <property type="term" value="F:DNA-binding transcription factor activity"/>
    <property type="evidence" value="ECO:0007669"/>
    <property type="project" value="TreeGrafter"/>
</dbReference>
<dbReference type="PROSITE" id="PS50977">
    <property type="entry name" value="HTH_TETR_2"/>
    <property type="match status" value="1"/>
</dbReference>
<keyword evidence="2 4" id="KW-0238">DNA-binding</keyword>
<feature type="domain" description="HTH tetR-type" evidence="5">
    <location>
        <begin position="11"/>
        <end position="69"/>
    </location>
</feature>
<dbReference type="PANTHER" id="PTHR30055:SF234">
    <property type="entry name" value="HTH-TYPE TRANSCRIPTIONAL REGULATOR BETI"/>
    <property type="match status" value="1"/>
</dbReference>
<dbReference type="InterPro" id="IPR050109">
    <property type="entry name" value="HTH-type_TetR-like_transc_reg"/>
</dbReference>
<sequence>MSSKNLRSDARRNRDAVLATAMRVLGQKPDASIQEIADASGVGRTTVYRNFPAREDLARALFAVVVEEQRAIVAAAVAQGGTAAEILRRLGPEILAVGERYRFLDVHRDLVTEDPHERPGPEDPLLTWLTAAHESGAIHAGLPPHWAYAMVRALAVGANEEVAAGRASPAEAGRLLGETLVRTFTA</sequence>
<gene>
    <name evidence="6" type="ORF">BJ981_007529</name>
</gene>
<feature type="DNA-binding region" description="H-T-H motif" evidence="4">
    <location>
        <begin position="32"/>
        <end position="51"/>
    </location>
</feature>
<proteinExistence type="predicted"/>
<dbReference type="EMBL" id="JACHBR010000004">
    <property type="protein sequence ID" value="MBB5631743.1"/>
    <property type="molecule type" value="Genomic_DNA"/>
</dbReference>
<dbReference type="InterPro" id="IPR001647">
    <property type="entry name" value="HTH_TetR"/>
</dbReference>
<evidence type="ECO:0000313" key="7">
    <source>
        <dbReference type="Proteomes" id="UP000588112"/>
    </source>
</evidence>
<dbReference type="InterPro" id="IPR009057">
    <property type="entry name" value="Homeodomain-like_sf"/>
</dbReference>